<name>A0A7W7H246_9ACTN</name>
<organism evidence="1 2">
    <name type="scientific">Actinoplanes octamycinicus</name>
    <dbReference type="NCBI Taxonomy" id="135948"/>
    <lineage>
        <taxon>Bacteria</taxon>
        <taxon>Bacillati</taxon>
        <taxon>Actinomycetota</taxon>
        <taxon>Actinomycetes</taxon>
        <taxon>Micromonosporales</taxon>
        <taxon>Micromonosporaceae</taxon>
        <taxon>Actinoplanes</taxon>
    </lineage>
</organism>
<dbReference type="AlphaFoldDB" id="A0A7W7H246"/>
<proteinExistence type="predicted"/>
<dbReference type="EMBL" id="JACHNB010000001">
    <property type="protein sequence ID" value="MBB4742424.1"/>
    <property type="molecule type" value="Genomic_DNA"/>
</dbReference>
<evidence type="ECO:0000313" key="2">
    <source>
        <dbReference type="Proteomes" id="UP000546162"/>
    </source>
</evidence>
<keyword evidence="2" id="KW-1185">Reference proteome</keyword>
<gene>
    <name evidence="1" type="ORF">BJY16_005883</name>
</gene>
<dbReference type="RefSeq" id="WP_239177912.1">
    <property type="nucleotide sequence ID" value="NZ_BAABFG010000005.1"/>
</dbReference>
<evidence type="ECO:0000313" key="1">
    <source>
        <dbReference type="EMBL" id="MBB4742424.1"/>
    </source>
</evidence>
<accession>A0A7W7H246</accession>
<comment type="caution">
    <text evidence="1">The sequence shown here is derived from an EMBL/GenBank/DDBJ whole genome shotgun (WGS) entry which is preliminary data.</text>
</comment>
<protein>
    <submittedName>
        <fullName evidence="1">Uncharacterized protein</fullName>
    </submittedName>
</protein>
<sequence>MSRHRTRLPVRTQRDTPVYVTPYGTYGVVPGTPASAQVVREALAAAKR</sequence>
<reference evidence="1 2" key="1">
    <citation type="submission" date="2020-08" db="EMBL/GenBank/DDBJ databases">
        <title>Sequencing the genomes of 1000 actinobacteria strains.</title>
        <authorList>
            <person name="Klenk H.-P."/>
        </authorList>
    </citation>
    <scope>NUCLEOTIDE SEQUENCE [LARGE SCALE GENOMIC DNA]</scope>
    <source>
        <strain evidence="1 2">DSM 45809</strain>
    </source>
</reference>
<dbReference type="Proteomes" id="UP000546162">
    <property type="component" value="Unassembled WGS sequence"/>
</dbReference>